<sequence>MAAAERPINWTNVANVVGATAIVTTEAVGAMGTTGWAVSSLLKLGDQAVIVATIAGCAIGAVAAFYFFRSAQRAEPFR</sequence>
<accession>A0A4D7QH25</accession>
<keyword evidence="3" id="KW-1185">Reference proteome</keyword>
<organism evidence="2 3">
    <name type="scientific">Phreatobacter aquaticus</name>
    <dbReference type="NCBI Taxonomy" id="2570229"/>
    <lineage>
        <taxon>Bacteria</taxon>
        <taxon>Pseudomonadati</taxon>
        <taxon>Pseudomonadota</taxon>
        <taxon>Alphaproteobacteria</taxon>
        <taxon>Hyphomicrobiales</taxon>
        <taxon>Phreatobacteraceae</taxon>
        <taxon>Phreatobacter</taxon>
    </lineage>
</organism>
<name>A0A4D7QH25_9HYPH</name>
<proteinExistence type="predicted"/>
<keyword evidence="1" id="KW-0812">Transmembrane</keyword>
<dbReference type="EMBL" id="CP039865">
    <property type="protein sequence ID" value="QCK84687.1"/>
    <property type="molecule type" value="Genomic_DNA"/>
</dbReference>
<dbReference type="AlphaFoldDB" id="A0A4D7QH25"/>
<keyword evidence="1" id="KW-0472">Membrane</keyword>
<reference evidence="2 3" key="1">
    <citation type="submission" date="2019-04" db="EMBL/GenBank/DDBJ databases">
        <title>Phreatobacter aquaticus sp. nov.</title>
        <authorList>
            <person name="Choi A."/>
            <person name="Baek K."/>
        </authorList>
    </citation>
    <scope>NUCLEOTIDE SEQUENCE [LARGE SCALE GENOMIC DNA]</scope>
    <source>
        <strain evidence="2 3">NMCR1094</strain>
    </source>
</reference>
<dbReference type="Proteomes" id="UP000298588">
    <property type="component" value="Chromosome"/>
</dbReference>
<dbReference type="RefSeq" id="WP_137098021.1">
    <property type="nucleotide sequence ID" value="NZ_CP039865.1"/>
</dbReference>
<dbReference type="OrthoDB" id="8451445at2"/>
<protein>
    <submittedName>
        <fullName evidence="2">Uncharacterized protein</fullName>
    </submittedName>
</protein>
<gene>
    <name evidence="2" type="ORF">E8L99_02260</name>
</gene>
<evidence type="ECO:0000313" key="2">
    <source>
        <dbReference type="EMBL" id="QCK84687.1"/>
    </source>
</evidence>
<evidence type="ECO:0000256" key="1">
    <source>
        <dbReference type="SAM" id="Phobius"/>
    </source>
</evidence>
<evidence type="ECO:0000313" key="3">
    <source>
        <dbReference type="Proteomes" id="UP000298588"/>
    </source>
</evidence>
<feature type="transmembrane region" description="Helical" evidence="1">
    <location>
        <begin position="48"/>
        <end position="68"/>
    </location>
</feature>
<keyword evidence="1" id="KW-1133">Transmembrane helix</keyword>
<dbReference type="KEGG" id="paqt:E8L99_02260"/>